<keyword evidence="3 6" id="KW-1133">Transmembrane helix</keyword>
<evidence type="ECO:0000259" key="7">
    <source>
        <dbReference type="Pfam" id="PF20684"/>
    </source>
</evidence>
<evidence type="ECO:0000256" key="4">
    <source>
        <dbReference type="ARBA" id="ARBA00023136"/>
    </source>
</evidence>
<comment type="subcellular location">
    <subcellularLocation>
        <location evidence="1">Membrane</location>
        <topology evidence="1">Multi-pass membrane protein</topology>
    </subcellularLocation>
</comment>
<evidence type="ECO:0000256" key="1">
    <source>
        <dbReference type="ARBA" id="ARBA00004141"/>
    </source>
</evidence>
<evidence type="ECO:0000256" key="5">
    <source>
        <dbReference type="ARBA" id="ARBA00038359"/>
    </source>
</evidence>
<protein>
    <recommendedName>
        <fullName evidence="7">Rhodopsin domain-containing protein</fullName>
    </recommendedName>
</protein>
<evidence type="ECO:0000256" key="6">
    <source>
        <dbReference type="SAM" id="Phobius"/>
    </source>
</evidence>
<proteinExistence type="inferred from homology"/>
<dbReference type="EMBL" id="JBHFEH010000099">
    <property type="protein sequence ID" value="KAL2047492.1"/>
    <property type="molecule type" value="Genomic_DNA"/>
</dbReference>
<keyword evidence="4 6" id="KW-0472">Membrane</keyword>
<keyword evidence="9" id="KW-1185">Reference proteome</keyword>
<feature type="transmembrane region" description="Helical" evidence="6">
    <location>
        <begin position="99"/>
        <end position="126"/>
    </location>
</feature>
<dbReference type="PANTHER" id="PTHR33048">
    <property type="entry name" value="PTH11-LIKE INTEGRAL MEMBRANE PROTEIN (AFU_ORTHOLOGUE AFUA_5G11245)"/>
    <property type="match status" value="1"/>
</dbReference>
<dbReference type="PANTHER" id="PTHR33048:SF47">
    <property type="entry name" value="INTEGRAL MEMBRANE PROTEIN-RELATED"/>
    <property type="match status" value="1"/>
</dbReference>
<feature type="transmembrane region" description="Helical" evidence="6">
    <location>
        <begin position="138"/>
        <end position="160"/>
    </location>
</feature>
<dbReference type="Proteomes" id="UP001590951">
    <property type="component" value="Unassembled WGS sequence"/>
</dbReference>
<evidence type="ECO:0000256" key="3">
    <source>
        <dbReference type="ARBA" id="ARBA00022989"/>
    </source>
</evidence>
<feature type="transmembrane region" description="Helical" evidence="6">
    <location>
        <begin position="191"/>
        <end position="209"/>
    </location>
</feature>
<feature type="domain" description="Rhodopsin" evidence="7">
    <location>
        <begin position="40"/>
        <end position="232"/>
    </location>
</feature>
<reference evidence="8 9" key="1">
    <citation type="submission" date="2024-09" db="EMBL/GenBank/DDBJ databases">
        <title>Rethinking Asexuality: The Enigmatic Case of Functional Sexual Genes in Lepraria (Stereocaulaceae).</title>
        <authorList>
            <person name="Doellman M."/>
            <person name="Sun Y."/>
            <person name="Barcenas-Pena A."/>
            <person name="Lumbsch H.T."/>
            <person name="Grewe F."/>
        </authorList>
    </citation>
    <scope>NUCLEOTIDE SEQUENCE [LARGE SCALE GENOMIC DNA]</scope>
    <source>
        <strain evidence="8 9">Grewe 0041</strain>
    </source>
</reference>
<comment type="caution">
    <text evidence="8">The sequence shown here is derived from an EMBL/GenBank/DDBJ whole genome shotgun (WGS) entry which is preliminary data.</text>
</comment>
<name>A0ABR4ARP5_9LECA</name>
<dbReference type="InterPro" id="IPR052337">
    <property type="entry name" value="SAT4-like"/>
</dbReference>
<evidence type="ECO:0000313" key="8">
    <source>
        <dbReference type="EMBL" id="KAL2047492.1"/>
    </source>
</evidence>
<sequence>MTSSNAPTVLSHSYIDEYIGNRLEGTAIAFIILETAFVVLRQWSRRLQKAPLGWDDVLIIPAYLFCLSECICGILDVRHGSVGHHIDAVKETAPENIEYWGRISLIAIPVLYAPAVTFPKLVILAIYLRIFVDKPSRIVCYIVAIITILACVVNIPLSIWQCSPPAFTWDKTIEGGYCAVNIQSHIRWGSFPNIVTDLVILIVPLPVIWRLHTSSRIKAGLTITFLVGSRPCCIYTPLR</sequence>
<organism evidence="8 9">
    <name type="scientific">Lepraria finkii</name>
    <dbReference type="NCBI Taxonomy" id="1340010"/>
    <lineage>
        <taxon>Eukaryota</taxon>
        <taxon>Fungi</taxon>
        <taxon>Dikarya</taxon>
        <taxon>Ascomycota</taxon>
        <taxon>Pezizomycotina</taxon>
        <taxon>Lecanoromycetes</taxon>
        <taxon>OSLEUM clade</taxon>
        <taxon>Lecanoromycetidae</taxon>
        <taxon>Lecanorales</taxon>
        <taxon>Lecanorineae</taxon>
        <taxon>Stereocaulaceae</taxon>
        <taxon>Lepraria</taxon>
    </lineage>
</organism>
<evidence type="ECO:0000313" key="9">
    <source>
        <dbReference type="Proteomes" id="UP001590951"/>
    </source>
</evidence>
<evidence type="ECO:0000256" key="2">
    <source>
        <dbReference type="ARBA" id="ARBA00022692"/>
    </source>
</evidence>
<dbReference type="InterPro" id="IPR049326">
    <property type="entry name" value="Rhodopsin_dom_fungi"/>
</dbReference>
<dbReference type="Pfam" id="PF20684">
    <property type="entry name" value="Fung_rhodopsin"/>
    <property type="match status" value="1"/>
</dbReference>
<comment type="similarity">
    <text evidence="5">Belongs to the SAT4 family.</text>
</comment>
<gene>
    <name evidence="8" type="ORF">ABVK25_011476</name>
</gene>
<accession>A0ABR4ARP5</accession>
<keyword evidence="2 6" id="KW-0812">Transmembrane</keyword>